<accession>A0AB34H2N2</accession>
<dbReference type="EMBL" id="JAIQCJ010002027">
    <property type="protein sequence ID" value="KAJ8784954.1"/>
    <property type="molecule type" value="Genomic_DNA"/>
</dbReference>
<organism evidence="3 4">
    <name type="scientific">Eschrichtius robustus</name>
    <name type="common">California gray whale</name>
    <name type="synonym">Eschrichtius gibbosus</name>
    <dbReference type="NCBI Taxonomy" id="9764"/>
    <lineage>
        <taxon>Eukaryota</taxon>
        <taxon>Metazoa</taxon>
        <taxon>Chordata</taxon>
        <taxon>Craniata</taxon>
        <taxon>Vertebrata</taxon>
        <taxon>Euteleostomi</taxon>
        <taxon>Mammalia</taxon>
        <taxon>Eutheria</taxon>
        <taxon>Laurasiatheria</taxon>
        <taxon>Artiodactyla</taxon>
        <taxon>Whippomorpha</taxon>
        <taxon>Cetacea</taxon>
        <taxon>Mysticeti</taxon>
        <taxon>Eschrichtiidae</taxon>
        <taxon>Eschrichtius</taxon>
    </lineage>
</organism>
<proteinExistence type="predicted"/>
<feature type="region of interest" description="Disordered" evidence="1">
    <location>
        <begin position="33"/>
        <end position="113"/>
    </location>
</feature>
<reference evidence="3 4" key="1">
    <citation type="submission" date="2022-11" db="EMBL/GenBank/DDBJ databases">
        <title>Whole genome sequence of Eschrichtius robustus ER-17-0199.</title>
        <authorList>
            <person name="Bruniche-Olsen A."/>
            <person name="Black A.N."/>
            <person name="Fields C.J."/>
            <person name="Walden K."/>
            <person name="Dewoody J.A."/>
        </authorList>
    </citation>
    <scope>NUCLEOTIDE SEQUENCE [LARGE SCALE GENOMIC DNA]</scope>
    <source>
        <strain evidence="3">ER-17-0199</strain>
        <tissue evidence="3">Blubber</tissue>
    </source>
</reference>
<evidence type="ECO:0000259" key="2">
    <source>
        <dbReference type="Pfam" id="PF16274"/>
    </source>
</evidence>
<keyword evidence="4" id="KW-1185">Reference proteome</keyword>
<feature type="compositionally biased region" description="Gly residues" evidence="1">
    <location>
        <begin position="55"/>
        <end position="70"/>
    </location>
</feature>
<feature type="domain" description="KHDRBS Qua1" evidence="2">
    <location>
        <begin position="4"/>
        <end position="29"/>
    </location>
</feature>
<protein>
    <recommendedName>
        <fullName evidence="2">KHDRBS Qua1 domain-containing protein</fullName>
    </recommendedName>
</protein>
<dbReference type="AlphaFoldDB" id="A0AB34H2N2"/>
<gene>
    <name evidence="3" type="ORF">J1605_007510</name>
</gene>
<dbReference type="Pfam" id="PF16274">
    <property type="entry name" value="Qua1"/>
    <property type="match status" value="1"/>
</dbReference>
<dbReference type="InterPro" id="IPR032571">
    <property type="entry name" value="Qua1_dom"/>
</dbReference>
<evidence type="ECO:0000313" key="3">
    <source>
        <dbReference type="EMBL" id="KAJ8784954.1"/>
    </source>
</evidence>
<sequence length="113" mass="12293">MEEKYLPELMAEKDSLDPSFTHALRLVNQGRGARRPAVNWRPRPLGTRERQARGPGTGRIGTGGQGGSVGLAGRRPRGDWRGPRSQPGGVRGGTWERTGHLGSAEHYSGQLRV</sequence>
<comment type="caution">
    <text evidence="3">The sequence shown here is derived from an EMBL/GenBank/DDBJ whole genome shotgun (WGS) entry which is preliminary data.</text>
</comment>
<name>A0AB34H2N2_ESCRO</name>
<evidence type="ECO:0000256" key="1">
    <source>
        <dbReference type="SAM" id="MobiDB-lite"/>
    </source>
</evidence>
<dbReference type="Proteomes" id="UP001159641">
    <property type="component" value="Unassembled WGS sequence"/>
</dbReference>
<evidence type="ECO:0000313" key="4">
    <source>
        <dbReference type="Proteomes" id="UP001159641"/>
    </source>
</evidence>